<gene>
    <name evidence="4" type="ORF">N44_02157</name>
</gene>
<keyword evidence="1" id="KW-0472">Membrane</keyword>
<dbReference type="AlphaFoldDB" id="A0A0A1VUU9"/>
<evidence type="ECO:0000256" key="1">
    <source>
        <dbReference type="SAM" id="Phobius"/>
    </source>
</evidence>
<dbReference type="Gene3D" id="3.10.310.50">
    <property type="match status" value="1"/>
</dbReference>
<dbReference type="PANTHER" id="PTHR30373:SF2">
    <property type="entry name" value="UPF0603 PROTEIN YGCG"/>
    <property type="match status" value="1"/>
</dbReference>
<keyword evidence="2" id="KW-0732">Signal</keyword>
<reference evidence="5" key="1">
    <citation type="journal article" date="2015" name="Genome">
        <title>Whole Genome Sequence of the Non-Microcystin-Producing Microcystis aeruginosa Strain NIES-44.</title>
        <authorList>
            <person name="Okano K."/>
            <person name="Miyata N."/>
            <person name="Ozaki Y."/>
        </authorList>
    </citation>
    <scope>NUCLEOTIDE SEQUENCE [LARGE SCALE GENOMIC DNA]</scope>
    <source>
        <strain evidence="5">NIES-44</strain>
    </source>
</reference>
<feature type="signal peptide" evidence="2">
    <location>
        <begin position="1"/>
        <end position="23"/>
    </location>
</feature>
<dbReference type="NCBIfam" id="NF047379">
    <property type="entry name" value="photo_II_Psb32"/>
    <property type="match status" value="1"/>
</dbReference>
<evidence type="ECO:0000256" key="2">
    <source>
        <dbReference type="SAM" id="SignalP"/>
    </source>
</evidence>
<dbReference type="EMBL" id="BBPA01000039">
    <property type="protein sequence ID" value="GAL93470.1"/>
    <property type="molecule type" value="Genomic_DNA"/>
</dbReference>
<protein>
    <recommendedName>
        <fullName evidence="3">TPM domain-containing protein</fullName>
    </recommendedName>
</protein>
<sequence length="227" mass="24504">MLKLLASLLLSCCLVLGVSLSPAAAMGVYDLPILSPGAPTYVVDPVSAISAANEGKLNKDLKNLAEKTGQEVRMVVVRRLDYGQKIDNLADDILREWYPNPEDRGNQTIIVLDTLTNKTAIRVGEEAKPLLTDAIADSILSETMAVPLKDGGKYNQALLDASRRLTAVLSGEADPGPPEVATINIESTFTTAEETDDKNATIWVIVLLVLATVIPMVTYFWYAGFGR</sequence>
<feature type="transmembrane region" description="Helical" evidence="1">
    <location>
        <begin position="200"/>
        <end position="222"/>
    </location>
</feature>
<accession>A0A0A1VUU9</accession>
<name>A0A0A1VUU9_MICAE</name>
<dbReference type="RefSeq" id="WP_045359250.1">
    <property type="nucleotide sequence ID" value="NZ_BBPA01000039.1"/>
</dbReference>
<comment type="caution">
    <text evidence="4">The sequence shown here is derived from an EMBL/GenBank/DDBJ whole genome shotgun (WGS) entry which is preliminary data.</text>
</comment>
<dbReference type="Pfam" id="PF04536">
    <property type="entry name" value="TPM_phosphatase"/>
    <property type="match status" value="1"/>
</dbReference>
<dbReference type="InterPro" id="IPR007621">
    <property type="entry name" value="TPM_dom"/>
</dbReference>
<proteinExistence type="predicted"/>
<organism evidence="4 5">
    <name type="scientific">Microcystis aeruginosa NIES-44</name>
    <dbReference type="NCBI Taxonomy" id="449439"/>
    <lineage>
        <taxon>Bacteria</taxon>
        <taxon>Bacillati</taxon>
        <taxon>Cyanobacteriota</taxon>
        <taxon>Cyanophyceae</taxon>
        <taxon>Oscillatoriophycideae</taxon>
        <taxon>Chroococcales</taxon>
        <taxon>Microcystaceae</taxon>
        <taxon>Microcystis</taxon>
    </lineage>
</organism>
<evidence type="ECO:0000313" key="4">
    <source>
        <dbReference type="EMBL" id="GAL93470.1"/>
    </source>
</evidence>
<evidence type="ECO:0000259" key="3">
    <source>
        <dbReference type="Pfam" id="PF04536"/>
    </source>
</evidence>
<keyword evidence="1" id="KW-1133">Transmembrane helix</keyword>
<dbReference type="PANTHER" id="PTHR30373">
    <property type="entry name" value="UPF0603 PROTEIN YGCG"/>
    <property type="match status" value="1"/>
</dbReference>
<dbReference type="Proteomes" id="UP000030321">
    <property type="component" value="Unassembled WGS sequence"/>
</dbReference>
<keyword evidence="1" id="KW-0812">Transmembrane</keyword>
<feature type="domain" description="TPM" evidence="3">
    <location>
        <begin position="42"/>
        <end position="167"/>
    </location>
</feature>
<feature type="chain" id="PRO_5001993197" description="TPM domain-containing protein" evidence="2">
    <location>
        <begin position="24"/>
        <end position="227"/>
    </location>
</feature>
<evidence type="ECO:0000313" key="5">
    <source>
        <dbReference type="Proteomes" id="UP000030321"/>
    </source>
</evidence>